<dbReference type="PANTHER" id="PTHR44103:SF1">
    <property type="entry name" value="PROPROTEIN CONVERTASE P"/>
    <property type="match status" value="1"/>
</dbReference>
<dbReference type="AlphaFoldDB" id="A0A8J3V2A4"/>
<dbReference type="Proteomes" id="UP000605992">
    <property type="component" value="Unassembled WGS sequence"/>
</dbReference>
<accession>A0A8J3V2A4</accession>
<keyword evidence="4" id="KW-1185">Reference proteome</keyword>
<dbReference type="EMBL" id="BOOR01000034">
    <property type="protein sequence ID" value="GII56143.1"/>
    <property type="molecule type" value="Genomic_DNA"/>
</dbReference>
<evidence type="ECO:0000313" key="4">
    <source>
        <dbReference type="Proteomes" id="UP000605992"/>
    </source>
</evidence>
<protein>
    <submittedName>
        <fullName evidence="3">ATP/GTP-binding protein</fullName>
    </submittedName>
</protein>
<sequence length="411" mass="44635">MSHSPKRGRLVRAASVVAALVTAASATMTGSASAAPTGFDRCPRGYFCLFSGLSGAGTIWKYRTSQRDLGSAGKQASSFANRTKSYSCLFGGKDYTTDGERTRWGLDPEGAAGFARDSATGGASIWRHHFGSLRLAPTFHECQSGKEYLEWIRPEDDPAGTPKPFGSFFGNGQSQVLARSVRGRLWVLPGDGTKPTDLGTALSHMTAVVRHGDYTGDKREDIIARDTKGDLWLYPQTSAGRLGSRKLLGHGWNGMATVAAVGDLTGDKKNDLVGRDKSGNLWLYPGNGKGSFGKRQRIAHGWTSVTAVLDPGDLTLDGRDDLIARDTKGDLWLYPGLGKGRFAKRALLGHNFSKYWKYFAIGDLNGDRRSDLYVVNRNALMLYLGTTKGRLTKSSSWGFTDLGIDDREILF</sequence>
<dbReference type="PROSITE" id="PS51318">
    <property type="entry name" value="TAT"/>
    <property type="match status" value="1"/>
</dbReference>
<reference evidence="3" key="1">
    <citation type="submission" date="2021-01" db="EMBL/GenBank/DDBJ databases">
        <title>Whole genome shotgun sequence of Planotetraspora thailandica NBRC 104271.</title>
        <authorList>
            <person name="Komaki H."/>
            <person name="Tamura T."/>
        </authorList>
    </citation>
    <scope>NUCLEOTIDE SEQUENCE</scope>
    <source>
        <strain evidence="3">NBRC 104271</strain>
    </source>
</reference>
<keyword evidence="1 2" id="KW-0732">Signal</keyword>
<dbReference type="InterPro" id="IPR006311">
    <property type="entry name" value="TAT_signal"/>
</dbReference>
<dbReference type="Pfam" id="PF03995">
    <property type="entry name" value="Inhibitor_I36"/>
    <property type="match status" value="1"/>
</dbReference>
<dbReference type="InterPro" id="IPR028994">
    <property type="entry name" value="Integrin_alpha_N"/>
</dbReference>
<dbReference type="SUPFAM" id="SSF69318">
    <property type="entry name" value="Integrin alpha N-terminal domain"/>
    <property type="match status" value="1"/>
</dbReference>
<evidence type="ECO:0000313" key="3">
    <source>
        <dbReference type="EMBL" id="GII56143.1"/>
    </source>
</evidence>
<feature type="chain" id="PRO_5035281398" evidence="2">
    <location>
        <begin position="35"/>
        <end position="411"/>
    </location>
</feature>
<dbReference type="Gene3D" id="2.130.10.130">
    <property type="entry name" value="Integrin alpha, N-terminal"/>
    <property type="match status" value="1"/>
</dbReference>
<proteinExistence type="predicted"/>
<evidence type="ECO:0000256" key="2">
    <source>
        <dbReference type="SAM" id="SignalP"/>
    </source>
</evidence>
<dbReference type="Pfam" id="PF13517">
    <property type="entry name" value="FG-GAP_3"/>
    <property type="match status" value="1"/>
</dbReference>
<organism evidence="3 4">
    <name type="scientific">Planotetraspora thailandica</name>
    <dbReference type="NCBI Taxonomy" id="487172"/>
    <lineage>
        <taxon>Bacteria</taxon>
        <taxon>Bacillati</taxon>
        <taxon>Actinomycetota</taxon>
        <taxon>Actinomycetes</taxon>
        <taxon>Streptosporangiales</taxon>
        <taxon>Streptosporangiaceae</taxon>
        <taxon>Planotetraspora</taxon>
    </lineage>
</organism>
<evidence type="ECO:0000256" key="1">
    <source>
        <dbReference type="ARBA" id="ARBA00022729"/>
    </source>
</evidence>
<feature type="signal peptide" evidence="2">
    <location>
        <begin position="1"/>
        <end position="34"/>
    </location>
</feature>
<dbReference type="InterPro" id="IPR013517">
    <property type="entry name" value="FG-GAP"/>
</dbReference>
<name>A0A8J3V2A4_9ACTN</name>
<dbReference type="PANTHER" id="PTHR44103">
    <property type="entry name" value="PROPROTEIN CONVERTASE P"/>
    <property type="match status" value="1"/>
</dbReference>
<comment type="caution">
    <text evidence="3">The sequence shown here is derived from an EMBL/GenBank/DDBJ whole genome shotgun (WGS) entry which is preliminary data.</text>
</comment>
<gene>
    <name evidence="3" type="ORF">Pth03_45320</name>
</gene>